<dbReference type="Proteomes" id="UP000265703">
    <property type="component" value="Unassembled WGS sequence"/>
</dbReference>
<evidence type="ECO:0000313" key="1">
    <source>
        <dbReference type="EMBL" id="RIA85747.1"/>
    </source>
</evidence>
<comment type="caution">
    <text evidence="1">The sequence shown here is derived from an EMBL/GenBank/DDBJ whole genome shotgun (WGS) entry which is preliminary data.</text>
</comment>
<dbReference type="EMBL" id="QKYT01000407">
    <property type="protein sequence ID" value="RIA85747.1"/>
    <property type="molecule type" value="Genomic_DNA"/>
</dbReference>
<protein>
    <submittedName>
        <fullName evidence="1">Uncharacterized protein</fullName>
    </submittedName>
</protein>
<accession>A0A397SP74</accession>
<evidence type="ECO:0000313" key="2">
    <source>
        <dbReference type="Proteomes" id="UP000265703"/>
    </source>
</evidence>
<gene>
    <name evidence="1" type="ORF">C1645_830339</name>
</gene>
<proteinExistence type="predicted"/>
<organism evidence="1 2">
    <name type="scientific">Glomus cerebriforme</name>
    <dbReference type="NCBI Taxonomy" id="658196"/>
    <lineage>
        <taxon>Eukaryota</taxon>
        <taxon>Fungi</taxon>
        <taxon>Fungi incertae sedis</taxon>
        <taxon>Mucoromycota</taxon>
        <taxon>Glomeromycotina</taxon>
        <taxon>Glomeromycetes</taxon>
        <taxon>Glomerales</taxon>
        <taxon>Glomeraceae</taxon>
        <taxon>Glomus</taxon>
    </lineage>
</organism>
<name>A0A397SP74_9GLOM</name>
<sequence>MEANSSSSLCQLHSEIELCLKDEVKYSRLQEFHNMNLTAEMPLVYNTIFKSVDEICKNNAGFVEDDYEEPQILLNMALEDCSDGIIKKIWELTKYIQSTKNQSQFVVLLNDENEKQKTGTFFMINTIHGQNVYSDSVRYLDSKKEQYSRRALNGRPSNKRYLSALENNSSNKSNDVQEEISDIKKKRNKRQYSICKSWYYDS</sequence>
<dbReference type="AlphaFoldDB" id="A0A397SP74"/>
<keyword evidence="2" id="KW-1185">Reference proteome</keyword>
<dbReference type="STRING" id="658196.A0A397SP74"/>
<reference evidence="1 2" key="1">
    <citation type="submission" date="2018-06" db="EMBL/GenBank/DDBJ databases">
        <title>Comparative genomics reveals the genomic features of Rhizophagus irregularis, R. cerebriforme, R. diaphanum and Gigaspora rosea, and their symbiotic lifestyle signature.</title>
        <authorList>
            <person name="Morin E."/>
            <person name="San Clemente H."/>
            <person name="Chen E.C.H."/>
            <person name="De La Providencia I."/>
            <person name="Hainaut M."/>
            <person name="Kuo A."/>
            <person name="Kohler A."/>
            <person name="Murat C."/>
            <person name="Tang N."/>
            <person name="Roy S."/>
            <person name="Loubradou J."/>
            <person name="Henrissat B."/>
            <person name="Grigoriev I.V."/>
            <person name="Corradi N."/>
            <person name="Roux C."/>
            <person name="Martin F.M."/>
        </authorList>
    </citation>
    <scope>NUCLEOTIDE SEQUENCE [LARGE SCALE GENOMIC DNA]</scope>
    <source>
        <strain evidence="1 2">DAOM 227022</strain>
    </source>
</reference>
<dbReference type="OrthoDB" id="2427326at2759"/>